<dbReference type="NCBIfam" id="TIGR01814">
    <property type="entry name" value="kynureninase"/>
    <property type="match status" value="1"/>
</dbReference>
<dbReference type="HAMAP" id="MF_01970">
    <property type="entry name" value="Kynureninase"/>
    <property type="match status" value="1"/>
</dbReference>
<comment type="caution">
    <text evidence="4">Lacks conserved residue(s) required for the propagation of feature annotation.</text>
</comment>
<evidence type="ECO:0000256" key="4">
    <source>
        <dbReference type="HAMAP-Rule" id="MF_03017"/>
    </source>
</evidence>
<dbReference type="Proteomes" id="UP001433268">
    <property type="component" value="Unassembled WGS sequence"/>
</dbReference>
<proteinExistence type="inferred from homology"/>
<dbReference type="GeneID" id="92050689"/>
<dbReference type="InterPro" id="IPR010111">
    <property type="entry name" value="Kynureninase"/>
</dbReference>
<comment type="similarity">
    <text evidence="4 5">Belongs to the kynureninase family.</text>
</comment>
<protein>
    <recommendedName>
        <fullName evidence="4 5">Kynureninase</fullName>
        <ecNumber evidence="4 5">3.7.1.3</ecNumber>
    </recommendedName>
    <alternativeName>
        <fullName evidence="4">Biosynthesis of nicotinic acid protein 5</fullName>
    </alternativeName>
    <alternativeName>
        <fullName evidence="4">L-kynurenine hydrolase</fullName>
    </alternativeName>
</protein>
<feature type="modified residue" description="N6-(pyridoxal phosphate)lysine" evidence="4">
    <location>
        <position position="256"/>
    </location>
</feature>
<name>A0ABR1V5T5_9PEZI</name>
<accession>A0ABR1V5T5</accession>
<dbReference type="PIRSF" id="PIRSF038800">
    <property type="entry name" value="KYNU"/>
    <property type="match status" value="1"/>
</dbReference>
<reference evidence="7 8" key="1">
    <citation type="submission" date="2023-01" db="EMBL/GenBank/DDBJ databases">
        <title>Analysis of 21 Apiospora genomes using comparative genomics revels a genus with tremendous synthesis potential of carbohydrate active enzymes and secondary metabolites.</title>
        <authorList>
            <person name="Sorensen T."/>
        </authorList>
    </citation>
    <scope>NUCLEOTIDE SEQUENCE [LARGE SCALE GENOMIC DNA]</scope>
    <source>
        <strain evidence="7 8">CBS 114990</strain>
    </source>
</reference>
<keyword evidence="2 4" id="KW-0378">Hydrolase</keyword>
<dbReference type="InterPro" id="IPR000192">
    <property type="entry name" value="Aminotrans_V_dom"/>
</dbReference>
<keyword evidence="4 5" id="KW-0963">Cytoplasm</keyword>
<organism evidence="7 8">
    <name type="scientific">Apiospora hydei</name>
    <dbReference type="NCBI Taxonomy" id="1337664"/>
    <lineage>
        <taxon>Eukaryota</taxon>
        <taxon>Fungi</taxon>
        <taxon>Dikarya</taxon>
        <taxon>Ascomycota</taxon>
        <taxon>Pezizomycotina</taxon>
        <taxon>Sordariomycetes</taxon>
        <taxon>Xylariomycetidae</taxon>
        <taxon>Amphisphaeriales</taxon>
        <taxon>Apiosporaceae</taxon>
        <taxon>Apiospora</taxon>
    </lineage>
</organism>
<comment type="caution">
    <text evidence="7">The sequence shown here is derived from an EMBL/GenBank/DDBJ whole genome shotgun (WGS) entry which is preliminary data.</text>
</comment>
<evidence type="ECO:0000256" key="1">
    <source>
        <dbReference type="ARBA" id="ARBA00022642"/>
    </source>
</evidence>
<feature type="binding site" evidence="4">
    <location>
        <begin position="144"/>
        <end position="147"/>
    </location>
    <ligand>
        <name>pyridoxal 5'-phosphate</name>
        <dbReference type="ChEBI" id="CHEBI:597326"/>
    </ligand>
</feature>
<evidence type="ECO:0000256" key="3">
    <source>
        <dbReference type="ARBA" id="ARBA00022898"/>
    </source>
</evidence>
<dbReference type="InterPro" id="IPR015422">
    <property type="entry name" value="PyrdxlP-dep_Trfase_small"/>
</dbReference>
<dbReference type="SUPFAM" id="SSF53383">
    <property type="entry name" value="PLP-dependent transferases"/>
    <property type="match status" value="1"/>
</dbReference>
<comment type="pathway">
    <text evidence="4 5">Amino-acid degradation; L-kynurenine degradation; L-alanine and anthranilate from L-kynurenine: step 1/1.</text>
</comment>
<dbReference type="PANTHER" id="PTHR14084">
    <property type="entry name" value="KYNURENINASE"/>
    <property type="match status" value="1"/>
</dbReference>
<comment type="subcellular location">
    <subcellularLocation>
        <location evidence="4 5">Cytoplasm</location>
    </subcellularLocation>
</comment>
<dbReference type="EMBL" id="JAQQWN010000009">
    <property type="protein sequence ID" value="KAK8066568.1"/>
    <property type="molecule type" value="Genomic_DNA"/>
</dbReference>
<evidence type="ECO:0000313" key="8">
    <source>
        <dbReference type="Proteomes" id="UP001433268"/>
    </source>
</evidence>
<keyword evidence="3 4" id="KW-0663">Pyridoxal phosphate</keyword>
<evidence type="ECO:0000259" key="6">
    <source>
        <dbReference type="Pfam" id="PF00266"/>
    </source>
</evidence>
<gene>
    <name evidence="4" type="primary">BNA5</name>
    <name evidence="7" type="ORF">PG997_013315</name>
</gene>
<comment type="function">
    <text evidence="4 5">Catalyzes the cleavage of L-kynurenine (L-Kyn) and L-3-hydroxykynurenine (L-3OHKyn) into anthranilic acid (AA) and 3-hydroxyanthranilic acid (3-OHAA), respectively.</text>
</comment>
<comment type="pathway">
    <text evidence="4 5">Cofactor biosynthesis; NAD(+) biosynthesis; quinolinate from L-kynurenine: step 2/3.</text>
</comment>
<feature type="domain" description="Aminotransferase class V" evidence="6">
    <location>
        <begin position="170"/>
        <end position="266"/>
    </location>
</feature>
<keyword evidence="1 4" id="KW-0662">Pyridine nucleotide biosynthesis</keyword>
<dbReference type="Gene3D" id="3.90.1150.10">
    <property type="entry name" value="Aspartate Aminotransferase, domain 1"/>
    <property type="match status" value="1"/>
</dbReference>
<dbReference type="EC" id="3.7.1.3" evidence="4 5"/>
<feature type="binding site" evidence="4">
    <location>
        <position position="255"/>
    </location>
    <ligand>
        <name>pyridoxal 5'-phosphate</name>
        <dbReference type="ChEBI" id="CHEBI:597326"/>
    </ligand>
</feature>
<dbReference type="PANTHER" id="PTHR14084:SF0">
    <property type="entry name" value="KYNURENINASE"/>
    <property type="match status" value="1"/>
</dbReference>
<evidence type="ECO:0000313" key="7">
    <source>
        <dbReference type="EMBL" id="KAK8066568.1"/>
    </source>
</evidence>
<comment type="catalytic activity">
    <reaction evidence="4 5">
        <text>L-kynurenine + H2O = anthranilate + L-alanine + H(+)</text>
        <dbReference type="Rhea" id="RHEA:16813"/>
        <dbReference type="ChEBI" id="CHEBI:15377"/>
        <dbReference type="ChEBI" id="CHEBI:15378"/>
        <dbReference type="ChEBI" id="CHEBI:16567"/>
        <dbReference type="ChEBI" id="CHEBI:57959"/>
        <dbReference type="ChEBI" id="CHEBI:57972"/>
        <dbReference type="EC" id="3.7.1.3"/>
    </reaction>
</comment>
<evidence type="ECO:0000256" key="2">
    <source>
        <dbReference type="ARBA" id="ARBA00022801"/>
    </source>
</evidence>
<comment type="subunit">
    <text evidence="4 5">Homodimer.</text>
</comment>
<dbReference type="RefSeq" id="XP_066663321.1">
    <property type="nucleotide sequence ID" value="XM_066817629.1"/>
</dbReference>
<dbReference type="InterPro" id="IPR015424">
    <property type="entry name" value="PyrdxlP-dep_Trfase"/>
</dbReference>
<keyword evidence="8" id="KW-1185">Reference proteome</keyword>
<comment type="cofactor">
    <cofactor evidence="4 5">
        <name>pyridoxal 5'-phosphate</name>
        <dbReference type="ChEBI" id="CHEBI:597326"/>
    </cofactor>
</comment>
<feature type="binding site" evidence="4">
    <location>
        <position position="297"/>
    </location>
    <ligand>
        <name>pyridoxal 5'-phosphate</name>
        <dbReference type="ChEBI" id="CHEBI:597326"/>
    </ligand>
</feature>
<dbReference type="Gene3D" id="3.40.640.10">
    <property type="entry name" value="Type I PLP-dependent aspartate aminotransferase-like (Major domain)"/>
    <property type="match status" value="1"/>
</dbReference>
<feature type="binding site" evidence="4">
    <location>
        <position position="230"/>
    </location>
    <ligand>
        <name>pyridoxal 5'-phosphate</name>
        <dbReference type="ChEBI" id="CHEBI:597326"/>
    </ligand>
</feature>
<dbReference type="InterPro" id="IPR015421">
    <property type="entry name" value="PyrdxlP-dep_Trfase_major"/>
</dbReference>
<dbReference type="Pfam" id="PF00266">
    <property type="entry name" value="Aminotran_5"/>
    <property type="match status" value="1"/>
</dbReference>
<dbReference type="Pfam" id="PF22580">
    <property type="entry name" value="KYNU_C"/>
    <property type="match status" value="1"/>
</dbReference>
<evidence type="ECO:0000256" key="5">
    <source>
        <dbReference type="PIRNR" id="PIRNR038800"/>
    </source>
</evidence>
<comment type="catalytic activity">
    <reaction evidence="5">
        <text>3-hydroxy-L-kynurenine + H2O = 3-hydroxyanthranilate + L-alanine + H(+)</text>
        <dbReference type="Rhea" id="RHEA:25143"/>
        <dbReference type="ChEBI" id="CHEBI:15377"/>
        <dbReference type="ChEBI" id="CHEBI:15378"/>
        <dbReference type="ChEBI" id="CHEBI:36559"/>
        <dbReference type="ChEBI" id="CHEBI:57972"/>
        <dbReference type="ChEBI" id="CHEBI:58125"/>
        <dbReference type="EC" id="3.7.1.3"/>
    </reaction>
</comment>
<feature type="binding site" evidence="4">
    <location>
        <position position="233"/>
    </location>
    <ligand>
        <name>pyridoxal 5'-phosphate</name>
        <dbReference type="ChEBI" id="CHEBI:597326"/>
    </ligand>
</feature>
<sequence>MSQPLDLSAQAEVLDREDQLRSLRDEFVIPTKADIKRQTLATQDSHAVSPQEDQVPCTYLCGNSLGLQPKRTSTRIKQYLDTWGTQGVQGHFKPLDDSPLPTWLHADEKGAQLMAPIVGGRRVGAFYNPDPNGKHKIILERKAFPSDHFAVLSQIQHHGLSPETSMITVQSPSSEDNVLTTDDITSLIAEHASDTALILLPGVQYYTGQLLDIPTITAFARERDIFIIWDLAHAVGNVPLSLHDWDVDAAAWCTYKYLNGGPGCIGGMFINSRNSLVTTTIADNTPERGYGKRLSGWWGNDKGTRFAMETKFHPVKGAAGFQLSNPSIFDITSLTASLEVFELAGGVPALREKSKKLTAFLQHCLESMSQDARKLFRIITPTEPERRGAQLSLLLADGLLSVTMKELERAGVIVDERKPDVIRVAPAPLYNTFSDCVAFVQAFESALLTENGNKTA</sequence>
<feature type="binding site" evidence="4">
    <location>
        <position position="325"/>
    </location>
    <ligand>
        <name>pyridoxal 5'-phosphate</name>
        <dbReference type="ChEBI" id="CHEBI:597326"/>
    </ligand>
</feature>